<dbReference type="Proteomes" id="UP000031258">
    <property type="component" value="Unassembled WGS sequence"/>
</dbReference>
<dbReference type="EMBL" id="JSWE01000220">
    <property type="protein sequence ID" value="KIE04194.1"/>
    <property type="molecule type" value="Genomic_DNA"/>
</dbReference>
<dbReference type="AlphaFoldDB" id="A0A0C1QF61"/>
<evidence type="ECO:0000313" key="1">
    <source>
        <dbReference type="EMBL" id="KIE04194.1"/>
    </source>
</evidence>
<proteinExistence type="predicted"/>
<gene>
    <name evidence="1" type="ORF">NF27_JC00010</name>
</gene>
<sequence length="62" mass="7467">MSYHLYCLPEIIIRFARNLLKQSLQDYFNYRFPFLSKNINWDSSGVIAQIPIKEYSPFIYVT</sequence>
<organism evidence="1 2">
    <name type="scientific">Candidatus Jidaibacter acanthamoebae</name>
    <dbReference type="NCBI Taxonomy" id="86105"/>
    <lineage>
        <taxon>Bacteria</taxon>
        <taxon>Pseudomonadati</taxon>
        <taxon>Pseudomonadota</taxon>
        <taxon>Alphaproteobacteria</taxon>
        <taxon>Rickettsiales</taxon>
        <taxon>Candidatus Midichloriaceae</taxon>
        <taxon>Candidatus Jidaibacter</taxon>
    </lineage>
</organism>
<evidence type="ECO:0000313" key="2">
    <source>
        <dbReference type="Proteomes" id="UP000031258"/>
    </source>
</evidence>
<name>A0A0C1QF61_9RICK</name>
<reference evidence="1 2" key="1">
    <citation type="submission" date="2014-11" db="EMBL/GenBank/DDBJ databases">
        <title>A Rickettsiales Symbiont of Amoebae With Ancient Features.</title>
        <authorList>
            <person name="Schulz F."/>
            <person name="Martijn J."/>
            <person name="Wascher F."/>
            <person name="Kostanjsek R."/>
            <person name="Ettema T.J."/>
            <person name="Horn M."/>
        </authorList>
    </citation>
    <scope>NUCLEOTIDE SEQUENCE [LARGE SCALE GENOMIC DNA]</scope>
    <source>
        <strain evidence="1 2">UWC36</strain>
    </source>
</reference>
<accession>A0A0C1QF61</accession>
<keyword evidence="2" id="KW-1185">Reference proteome</keyword>
<protein>
    <submittedName>
        <fullName evidence="1">Uncharacterized protein</fullName>
    </submittedName>
</protein>
<comment type="caution">
    <text evidence="1">The sequence shown here is derived from an EMBL/GenBank/DDBJ whole genome shotgun (WGS) entry which is preliminary data.</text>
</comment>